<dbReference type="Proteomes" id="UP000240883">
    <property type="component" value="Unassembled WGS sequence"/>
</dbReference>
<dbReference type="OrthoDB" id="3365616at2759"/>
<dbReference type="STRING" id="1448308.A0A2T2N850"/>
<reference evidence="2 3" key="1">
    <citation type="journal article" date="2018" name="Front. Microbiol.">
        <title>Genome-Wide Analysis of Corynespora cassiicola Leaf Fall Disease Putative Effectors.</title>
        <authorList>
            <person name="Lopez D."/>
            <person name="Ribeiro S."/>
            <person name="Label P."/>
            <person name="Fumanal B."/>
            <person name="Venisse J.S."/>
            <person name="Kohler A."/>
            <person name="de Oliveira R.R."/>
            <person name="Labutti K."/>
            <person name="Lipzen A."/>
            <person name="Lail K."/>
            <person name="Bauer D."/>
            <person name="Ohm R.A."/>
            <person name="Barry K.W."/>
            <person name="Spatafora J."/>
            <person name="Grigoriev I.V."/>
            <person name="Martin F.M."/>
            <person name="Pujade-Renaud V."/>
        </authorList>
    </citation>
    <scope>NUCLEOTIDE SEQUENCE [LARGE SCALE GENOMIC DNA]</scope>
    <source>
        <strain evidence="2 3">Philippines</strain>
    </source>
</reference>
<dbReference type="SUPFAM" id="SSF81296">
    <property type="entry name" value="E set domains"/>
    <property type="match status" value="1"/>
</dbReference>
<dbReference type="InterPro" id="IPR050357">
    <property type="entry name" value="Arrestin_domain-protein"/>
</dbReference>
<keyword evidence="3" id="KW-1185">Reference proteome</keyword>
<accession>A0A2T2N850</accession>
<proteinExistence type="predicted"/>
<dbReference type="GO" id="GO:0005886">
    <property type="term" value="C:plasma membrane"/>
    <property type="evidence" value="ECO:0007669"/>
    <property type="project" value="TreeGrafter"/>
</dbReference>
<dbReference type="Gene3D" id="2.60.40.640">
    <property type="match status" value="1"/>
</dbReference>
<gene>
    <name evidence="2" type="ORF">BS50DRAFT_650942</name>
</gene>
<dbReference type="EMBL" id="KZ678143">
    <property type="protein sequence ID" value="PSN61593.1"/>
    <property type="molecule type" value="Genomic_DNA"/>
</dbReference>
<dbReference type="PANTHER" id="PTHR11188">
    <property type="entry name" value="ARRESTIN DOMAIN CONTAINING PROTEIN"/>
    <property type="match status" value="1"/>
</dbReference>
<dbReference type="CDD" id="cd22952">
    <property type="entry name" value="ART10-like"/>
    <property type="match status" value="1"/>
</dbReference>
<protein>
    <recommendedName>
        <fullName evidence="1">Arrestin-like N-terminal domain-containing protein</fullName>
    </recommendedName>
</protein>
<evidence type="ECO:0000313" key="3">
    <source>
        <dbReference type="Proteomes" id="UP000240883"/>
    </source>
</evidence>
<dbReference type="InterPro" id="IPR011021">
    <property type="entry name" value="Arrestin-like_N"/>
</dbReference>
<dbReference type="GO" id="GO:0031625">
    <property type="term" value="F:ubiquitin protein ligase binding"/>
    <property type="evidence" value="ECO:0007669"/>
    <property type="project" value="TreeGrafter"/>
</dbReference>
<dbReference type="GO" id="GO:0005829">
    <property type="term" value="C:cytosol"/>
    <property type="evidence" value="ECO:0007669"/>
    <property type="project" value="TreeGrafter"/>
</dbReference>
<dbReference type="AlphaFoldDB" id="A0A2T2N850"/>
<organism evidence="2 3">
    <name type="scientific">Corynespora cassiicola Philippines</name>
    <dbReference type="NCBI Taxonomy" id="1448308"/>
    <lineage>
        <taxon>Eukaryota</taxon>
        <taxon>Fungi</taxon>
        <taxon>Dikarya</taxon>
        <taxon>Ascomycota</taxon>
        <taxon>Pezizomycotina</taxon>
        <taxon>Dothideomycetes</taxon>
        <taxon>Pleosporomycetidae</taxon>
        <taxon>Pleosporales</taxon>
        <taxon>Corynesporascaceae</taxon>
        <taxon>Corynespora</taxon>
    </lineage>
</organism>
<sequence>MDISITFDYPEATYTNGEVVSGKVILFCPSTITLSKIAVNLIGETKSILSGAPGLLTRRKIDEFHRIFPVSFVTEKSKSESIKLQFGYHSFPFALKIPWLPKCESCPPKTSVSRILDDKETQLGPPELPPSMKEPRKGAEVIYRVHIAVTILRNMFKSTFRKHAEISVWPLDTRPVSIGSMCSGDFSSFSTVEATIMGSSANSLSPTGTGDDLLLLPSTTGTSKVRIAARFPSEFSLTCARDISMRIDIEKLDGHESDLYLQSFQALLVGYTDVRVGTTTQVQMAFWMVQSLSNLGLKVFSSDDEEGTVNEIDPALWRDKPLHGSVVPSFQSCNLERRYELELLLGFQCNSPKARILFVQLRTPVRVFSGITPGRRLSVDCRYPYDARSMSEKGCSSTGPTATNGFGHEASSLVSGQSMEFSRASMLPSPYPPTYEEATIASVNDGLQREYGLGKSCW</sequence>
<feature type="domain" description="Arrestin-like N-terminal" evidence="1">
    <location>
        <begin position="4"/>
        <end position="98"/>
    </location>
</feature>
<dbReference type="Pfam" id="PF00339">
    <property type="entry name" value="Arrestin_N"/>
    <property type="match status" value="1"/>
</dbReference>
<dbReference type="GO" id="GO:0030674">
    <property type="term" value="F:protein-macromolecule adaptor activity"/>
    <property type="evidence" value="ECO:0007669"/>
    <property type="project" value="TreeGrafter"/>
</dbReference>
<dbReference type="InterPro" id="IPR014752">
    <property type="entry name" value="Arrestin-like_C"/>
</dbReference>
<name>A0A2T2N850_CORCC</name>
<dbReference type="InterPro" id="IPR014756">
    <property type="entry name" value="Ig_E-set"/>
</dbReference>
<dbReference type="PANTHER" id="PTHR11188:SF166">
    <property type="entry name" value="ARRESTIN (OR S-ANTIGEN), N-TERMINAL DOMAIN PROTEIN (AFU_ORTHOLOGUE AFUA_7G02050)"/>
    <property type="match status" value="1"/>
</dbReference>
<dbReference type="GO" id="GO:0070086">
    <property type="term" value="P:ubiquitin-dependent endocytosis"/>
    <property type="evidence" value="ECO:0007669"/>
    <property type="project" value="TreeGrafter"/>
</dbReference>
<evidence type="ECO:0000313" key="2">
    <source>
        <dbReference type="EMBL" id="PSN61593.1"/>
    </source>
</evidence>
<evidence type="ECO:0000259" key="1">
    <source>
        <dbReference type="Pfam" id="PF00339"/>
    </source>
</evidence>